<accession>A0A0F8W5Z6</accession>
<comment type="caution">
    <text evidence="2">The sequence shown here is derived from an EMBL/GenBank/DDBJ whole genome shotgun (WGS) entry which is preliminary data.</text>
</comment>
<evidence type="ECO:0000259" key="1">
    <source>
        <dbReference type="PROSITE" id="PS51384"/>
    </source>
</evidence>
<feature type="non-terminal residue" evidence="2">
    <location>
        <position position="220"/>
    </location>
</feature>
<proteinExistence type="predicted"/>
<dbReference type="NCBIfam" id="NF004862">
    <property type="entry name" value="PRK06222.1"/>
    <property type="match status" value="1"/>
</dbReference>
<dbReference type="PANTHER" id="PTHR43513:SF3">
    <property type="entry name" value="DIHYDROOROTATE DEHYDROGENASE B (NAD(+)), ELECTRON TRANSFER SUBUNIT-RELATED"/>
    <property type="match status" value="1"/>
</dbReference>
<dbReference type="Pfam" id="PF00175">
    <property type="entry name" value="NAD_binding_1"/>
    <property type="match status" value="1"/>
</dbReference>
<dbReference type="SUPFAM" id="SSF63380">
    <property type="entry name" value="Riboflavin synthase domain-like"/>
    <property type="match status" value="1"/>
</dbReference>
<dbReference type="PANTHER" id="PTHR43513">
    <property type="entry name" value="DIHYDROOROTATE DEHYDROGENASE B (NAD(+)), ELECTRON TRANSFER SUBUNIT"/>
    <property type="match status" value="1"/>
</dbReference>
<dbReference type="PROSITE" id="PS51384">
    <property type="entry name" value="FAD_FR"/>
    <property type="match status" value="1"/>
</dbReference>
<dbReference type="GO" id="GO:0016491">
    <property type="term" value="F:oxidoreductase activity"/>
    <property type="evidence" value="ECO:0007669"/>
    <property type="project" value="InterPro"/>
</dbReference>
<dbReference type="EMBL" id="LAZR01067237">
    <property type="protein sequence ID" value="KKK51998.1"/>
    <property type="molecule type" value="Genomic_DNA"/>
</dbReference>
<dbReference type="InterPro" id="IPR017927">
    <property type="entry name" value="FAD-bd_FR_type"/>
</dbReference>
<dbReference type="InterPro" id="IPR012165">
    <property type="entry name" value="Cyt_c3_hydrogenase_gsu"/>
</dbReference>
<dbReference type="CDD" id="cd06219">
    <property type="entry name" value="DHOD_e_trans_like1"/>
    <property type="match status" value="1"/>
</dbReference>
<dbReference type="SUPFAM" id="SSF52343">
    <property type="entry name" value="Ferredoxin reductase-like, C-terminal NADP-linked domain"/>
    <property type="match status" value="1"/>
</dbReference>
<sequence length="220" mass="24378">MYKILTKKRLAPEITFFEIKAPLIAKKALPGQFVILRIDEKGERIPLTIYEADGTRGRITIIFQEVGKTTKKLSHLKVGDFLLDLLGPLGRPTTIRKYGEVLSIGGGIGIIPLVPITRALKKAGNRITTILGARTKELIILEKEMKDLSQEIYITTDDGSQGTKGLVTDALKELIAQKKRMDRVLVIGPLIMMKKVCEITKRERIPTTVSLNTIMVDGTG</sequence>
<gene>
    <name evidence="2" type="ORF">LCGC14_3109360</name>
</gene>
<organism evidence="2">
    <name type="scientific">marine sediment metagenome</name>
    <dbReference type="NCBI Taxonomy" id="412755"/>
    <lineage>
        <taxon>unclassified sequences</taxon>
        <taxon>metagenomes</taxon>
        <taxon>ecological metagenomes</taxon>
    </lineage>
</organism>
<evidence type="ECO:0000313" key="2">
    <source>
        <dbReference type="EMBL" id="KKK51998.1"/>
    </source>
</evidence>
<dbReference type="InterPro" id="IPR017938">
    <property type="entry name" value="Riboflavin_synthase-like_b-brl"/>
</dbReference>
<dbReference type="InterPro" id="IPR050353">
    <property type="entry name" value="PyrK_electron_transfer"/>
</dbReference>
<reference evidence="2" key="1">
    <citation type="journal article" date="2015" name="Nature">
        <title>Complex archaea that bridge the gap between prokaryotes and eukaryotes.</title>
        <authorList>
            <person name="Spang A."/>
            <person name="Saw J.H."/>
            <person name="Jorgensen S.L."/>
            <person name="Zaremba-Niedzwiedzka K."/>
            <person name="Martijn J."/>
            <person name="Lind A.E."/>
            <person name="van Eijk R."/>
            <person name="Schleper C."/>
            <person name="Guy L."/>
            <person name="Ettema T.J."/>
        </authorList>
    </citation>
    <scope>NUCLEOTIDE SEQUENCE</scope>
</reference>
<dbReference type="PIRSF" id="PIRSF006816">
    <property type="entry name" value="Cyc3_hyd_g"/>
    <property type="match status" value="1"/>
</dbReference>
<dbReference type="GO" id="GO:0051537">
    <property type="term" value="F:2 iron, 2 sulfur cluster binding"/>
    <property type="evidence" value="ECO:0007669"/>
    <property type="project" value="InterPro"/>
</dbReference>
<name>A0A0F8W5Z6_9ZZZZ</name>
<dbReference type="Gene3D" id="2.40.30.10">
    <property type="entry name" value="Translation factors"/>
    <property type="match status" value="1"/>
</dbReference>
<dbReference type="InterPro" id="IPR001433">
    <property type="entry name" value="OxRdtase_FAD/NAD-bd"/>
</dbReference>
<protein>
    <recommendedName>
        <fullName evidence="1">FAD-binding FR-type domain-containing protein</fullName>
    </recommendedName>
</protein>
<feature type="domain" description="FAD-binding FR-type" evidence="1">
    <location>
        <begin position="1"/>
        <end position="95"/>
    </location>
</feature>
<dbReference type="Gene3D" id="3.40.50.80">
    <property type="entry name" value="Nucleotide-binding domain of ferredoxin-NADP reductase (FNR) module"/>
    <property type="match status" value="1"/>
</dbReference>
<dbReference type="GO" id="GO:0050660">
    <property type="term" value="F:flavin adenine dinucleotide binding"/>
    <property type="evidence" value="ECO:0007669"/>
    <property type="project" value="InterPro"/>
</dbReference>
<dbReference type="AlphaFoldDB" id="A0A0F8W5Z6"/>
<dbReference type="GO" id="GO:0006221">
    <property type="term" value="P:pyrimidine nucleotide biosynthetic process"/>
    <property type="evidence" value="ECO:0007669"/>
    <property type="project" value="InterPro"/>
</dbReference>
<dbReference type="InterPro" id="IPR039261">
    <property type="entry name" value="FNR_nucleotide-bd"/>
</dbReference>